<keyword evidence="8" id="KW-1185">Reference proteome</keyword>
<feature type="transmembrane region" description="Helical" evidence="6">
    <location>
        <begin position="91"/>
        <end position="110"/>
    </location>
</feature>
<feature type="transmembrane region" description="Helical" evidence="6">
    <location>
        <begin position="12"/>
        <end position="33"/>
    </location>
</feature>
<dbReference type="InterPro" id="IPR050833">
    <property type="entry name" value="Poly_Biosynth_Transport"/>
</dbReference>
<feature type="transmembrane region" description="Helical" evidence="6">
    <location>
        <begin position="384"/>
        <end position="404"/>
    </location>
</feature>
<dbReference type="RefSeq" id="WP_188777448.1">
    <property type="nucleotide sequence ID" value="NZ_BMKQ01000001.1"/>
</dbReference>
<keyword evidence="2" id="KW-1003">Cell membrane</keyword>
<feature type="transmembrane region" description="Helical" evidence="6">
    <location>
        <begin position="122"/>
        <end position="141"/>
    </location>
</feature>
<evidence type="ECO:0000256" key="6">
    <source>
        <dbReference type="SAM" id="Phobius"/>
    </source>
</evidence>
<feature type="transmembrane region" description="Helical" evidence="6">
    <location>
        <begin position="332"/>
        <end position="353"/>
    </location>
</feature>
<feature type="transmembrane region" description="Helical" evidence="6">
    <location>
        <begin position="290"/>
        <end position="312"/>
    </location>
</feature>
<evidence type="ECO:0000256" key="2">
    <source>
        <dbReference type="ARBA" id="ARBA00022475"/>
    </source>
</evidence>
<evidence type="ECO:0000256" key="5">
    <source>
        <dbReference type="ARBA" id="ARBA00023136"/>
    </source>
</evidence>
<sequence>MPLTRTHVGSPRSTGGAAIAVAMGVMNISTYAFTLVAARLLGPQAYGAFSAVLGVLLVVGVAQLGLQATAARRISAAPADAALVAPTVLRLTHRSALVLGGVLLLLSPVLDRALRLGSLPTAALIGVCAVPITVMGGQAGVLQGERRWRALAAVYLASGVPRLVLGVVLLVWRPTETVAVLAVTLGFVAAVAVGSWHVRDHRGADASLAHAAGHGLRRTLSEALHNSHALLAFFALTNVDIVVARNVLEPRDAGLYAAGLILVKAVLFLPQFVVVLAFPAMASDPRRRRALLLSTGTVVLVGALVVLGTWLLQGLAVDFVGGSAYAAVGPELWRWALLGTLASTLQLLVYGVVARQSRWTVVLLWAGLVVLLALAPLADSVVGLVGVVSVVDAVLVVLLLGLSLRATVSRAIR</sequence>
<keyword evidence="4 6" id="KW-1133">Transmembrane helix</keyword>
<proteinExistence type="predicted"/>
<name>A0A917EYI6_9ACTN</name>
<dbReference type="GO" id="GO:0005886">
    <property type="term" value="C:plasma membrane"/>
    <property type="evidence" value="ECO:0007669"/>
    <property type="project" value="UniProtKB-SubCell"/>
</dbReference>
<feature type="transmembrane region" description="Helical" evidence="6">
    <location>
        <begin position="254"/>
        <end position="278"/>
    </location>
</feature>
<keyword evidence="3 6" id="KW-0812">Transmembrane</keyword>
<reference evidence="7" key="1">
    <citation type="journal article" date="2014" name="Int. J. Syst. Evol. Microbiol.">
        <title>Complete genome sequence of Corynebacterium casei LMG S-19264T (=DSM 44701T), isolated from a smear-ripened cheese.</title>
        <authorList>
            <consortium name="US DOE Joint Genome Institute (JGI-PGF)"/>
            <person name="Walter F."/>
            <person name="Albersmeier A."/>
            <person name="Kalinowski J."/>
            <person name="Ruckert C."/>
        </authorList>
    </citation>
    <scope>NUCLEOTIDE SEQUENCE</scope>
    <source>
        <strain evidence="7">CGMCC 1.16067</strain>
    </source>
</reference>
<comment type="subcellular location">
    <subcellularLocation>
        <location evidence="1">Cell membrane</location>
        <topology evidence="1">Multi-pass membrane protein</topology>
    </subcellularLocation>
</comment>
<dbReference type="PANTHER" id="PTHR30250">
    <property type="entry name" value="PST FAMILY PREDICTED COLANIC ACID TRANSPORTER"/>
    <property type="match status" value="1"/>
</dbReference>
<dbReference type="EMBL" id="BMKQ01000001">
    <property type="protein sequence ID" value="GGF32333.1"/>
    <property type="molecule type" value="Genomic_DNA"/>
</dbReference>
<evidence type="ECO:0000313" key="8">
    <source>
        <dbReference type="Proteomes" id="UP000649179"/>
    </source>
</evidence>
<gene>
    <name evidence="7" type="ORF">GCM10011519_02160</name>
</gene>
<evidence type="ECO:0000256" key="3">
    <source>
        <dbReference type="ARBA" id="ARBA00022692"/>
    </source>
</evidence>
<feature type="transmembrane region" description="Helical" evidence="6">
    <location>
        <begin position="153"/>
        <end position="172"/>
    </location>
</feature>
<comment type="caution">
    <text evidence="7">The sequence shown here is derived from an EMBL/GenBank/DDBJ whole genome shotgun (WGS) entry which is preliminary data.</text>
</comment>
<protein>
    <recommendedName>
        <fullName evidence="9">Polysaccharide biosynthesis protein</fullName>
    </recommendedName>
</protein>
<accession>A0A917EYI6</accession>
<evidence type="ECO:0000256" key="1">
    <source>
        <dbReference type="ARBA" id="ARBA00004651"/>
    </source>
</evidence>
<reference evidence="7" key="2">
    <citation type="submission" date="2020-09" db="EMBL/GenBank/DDBJ databases">
        <authorList>
            <person name="Sun Q."/>
            <person name="Zhou Y."/>
        </authorList>
    </citation>
    <scope>NUCLEOTIDE SEQUENCE</scope>
    <source>
        <strain evidence="7">CGMCC 1.16067</strain>
    </source>
</reference>
<feature type="transmembrane region" description="Helical" evidence="6">
    <location>
        <begin position="45"/>
        <end position="66"/>
    </location>
</feature>
<dbReference type="PANTHER" id="PTHR30250:SF11">
    <property type="entry name" value="O-ANTIGEN TRANSPORTER-RELATED"/>
    <property type="match status" value="1"/>
</dbReference>
<evidence type="ECO:0000256" key="4">
    <source>
        <dbReference type="ARBA" id="ARBA00022989"/>
    </source>
</evidence>
<dbReference type="Proteomes" id="UP000649179">
    <property type="component" value="Unassembled WGS sequence"/>
</dbReference>
<evidence type="ECO:0000313" key="7">
    <source>
        <dbReference type="EMBL" id="GGF32333.1"/>
    </source>
</evidence>
<keyword evidence="5 6" id="KW-0472">Membrane</keyword>
<dbReference type="AlphaFoldDB" id="A0A917EYI6"/>
<feature type="transmembrane region" description="Helical" evidence="6">
    <location>
        <begin position="178"/>
        <end position="198"/>
    </location>
</feature>
<organism evidence="7 8">
    <name type="scientific">Marmoricola endophyticus</name>
    <dbReference type="NCBI Taxonomy" id="2040280"/>
    <lineage>
        <taxon>Bacteria</taxon>
        <taxon>Bacillati</taxon>
        <taxon>Actinomycetota</taxon>
        <taxon>Actinomycetes</taxon>
        <taxon>Propionibacteriales</taxon>
        <taxon>Nocardioidaceae</taxon>
        <taxon>Marmoricola</taxon>
    </lineage>
</organism>
<evidence type="ECO:0008006" key="9">
    <source>
        <dbReference type="Google" id="ProtNLM"/>
    </source>
</evidence>
<feature type="transmembrane region" description="Helical" evidence="6">
    <location>
        <begin position="360"/>
        <end position="378"/>
    </location>
</feature>